<dbReference type="InterPro" id="IPR011989">
    <property type="entry name" value="ARM-like"/>
</dbReference>
<sequence length="931" mass="98550">MAPVPPAGGASAPEKMMPDESGSNGHRSPDKTASAAVNGTADTADGHLSPEDAEMKERLDLLVERVLTDGTTGEAALQAIADAIRSATSSMTSVPKPLKFLRPHYVVLQRRAEELGGHSFLWDVLSVMAMTMSETGSLECLRFKLRGTETCAVSHWGHEYVRTLAGEIGEAVNSGAMQLAEVSGLMDDILPVLMRNNAEPEACDLCMEVDQLERLLQPGLIERAKHERVCLYLVSCAQYLPEPEDRHALRVAYRVYLRAGAYARALRVALMMGDAEAQAEVMAAAPARSAAKRQLELMLHPPDLSEHLKRVARELEIHEAKTPEDIYKSHLVESMRRFGSAGGAAQMDSARQNLAATLVNALVNCGFSTDKLIVEPVAADAPNWIFRNKSHGLLSATASLGLIFLYDRDGGVAEINKYLDSPEEFVRAGAMLAIGMLGGGRVEDEFDTALALLSEPAEQSTGYTRLCAILGLGLAYAGTRNAQVSETLIPIVADAATTTETAAVAALALGLVFVSSADPDLTATLIQAMADHLSPGEAPNEGDAAEPMQTVDGVESAEAGDRGDGDAKKRPVEEATSNATAAATESSTTETAAAASSTPRPPPPPRPVHPLSHLFPLALGLLYLRCGGASIDAVIEAAEAMGGGSVSTEVLEVCAHYGSGDVLTVQKFLAGGTEWTPLAVALVSGGEEIGQRMALRLFEHLQQYGNEEQKRTVPLALGALCVSDPRLEVIDALSKLSHDHDTEVAAAAVLGMGLAAAGTNNSRVAGLLRQLSAFYADDASLLFMVRLAQGLTHLGRGLYTLSPYYSEGALLNPVAAAGLLTVLAVGVGPNALKQTLLGRYHYLMYALALTVRPRFLITLDADTEEPVPLPVRVGQAVDTVGQAGRPKTITGFQTHTTPVLLSAGERAELATDDWTGDAAVLEGVVLVRKRH</sequence>
<protein>
    <recommendedName>
        <fullName evidence="9">26S proteasome regulatory subunit RPN1</fullName>
    </recommendedName>
</protein>
<proteinExistence type="inferred from homology"/>
<feature type="region of interest" description="Disordered" evidence="4">
    <location>
        <begin position="555"/>
        <end position="609"/>
    </location>
</feature>
<evidence type="ECO:0000256" key="3">
    <source>
        <dbReference type="ARBA" id="ARBA00022942"/>
    </source>
</evidence>
<feature type="domain" description="RPN1 N-terminal" evidence="5">
    <location>
        <begin position="59"/>
        <end position="299"/>
    </location>
</feature>
<feature type="compositionally biased region" description="Low complexity" evidence="4">
    <location>
        <begin position="574"/>
        <end position="598"/>
    </location>
</feature>
<dbReference type="EMBL" id="JANCYW010000005">
    <property type="protein sequence ID" value="KAK4535425.1"/>
    <property type="molecule type" value="Genomic_DNA"/>
</dbReference>
<dbReference type="GO" id="GO:0030234">
    <property type="term" value="F:enzyme regulator activity"/>
    <property type="evidence" value="ECO:0007669"/>
    <property type="project" value="InterPro"/>
</dbReference>
<dbReference type="Pfam" id="PF18051">
    <property type="entry name" value="RPN1_C"/>
    <property type="match status" value="1"/>
</dbReference>
<evidence type="ECO:0000313" key="7">
    <source>
        <dbReference type="EMBL" id="KAK4535425.1"/>
    </source>
</evidence>
<evidence type="ECO:0000256" key="4">
    <source>
        <dbReference type="SAM" id="MobiDB-lite"/>
    </source>
</evidence>
<dbReference type="SUPFAM" id="SSF48371">
    <property type="entry name" value="ARM repeat"/>
    <property type="match status" value="1"/>
</dbReference>
<evidence type="ECO:0000256" key="2">
    <source>
        <dbReference type="ARBA" id="ARBA00022737"/>
    </source>
</evidence>
<evidence type="ECO:0000259" key="6">
    <source>
        <dbReference type="Pfam" id="PF18051"/>
    </source>
</evidence>
<evidence type="ECO:0000313" key="8">
    <source>
        <dbReference type="Proteomes" id="UP001301350"/>
    </source>
</evidence>
<dbReference type="GO" id="GO:0005634">
    <property type="term" value="C:nucleus"/>
    <property type="evidence" value="ECO:0007669"/>
    <property type="project" value="TreeGrafter"/>
</dbReference>
<accession>A0AAV9ITJ1</accession>
<dbReference type="GO" id="GO:0042176">
    <property type="term" value="P:regulation of protein catabolic process"/>
    <property type="evidence" value="ECO:0007669"/>
    <property type="project" value="InterPro"/>
</dbReference>
<evidence type="ECO:0000259" key="5">
    <source>
        <dbReference type="Pfam" id="PF17781"/>
    </source>
</evidence>
<reference evidence="7 8" key="1">
    <citation type="submission" date="2022-07" db="EMBL/GenBank/DDBJ databases">
        <title>Genome-wide signatures of adaptation to extreme environments.</title>
        <authorList>
            <person name="Cho C.H."/>
            <person name="Yoon H.S."/>
        </authorList>
    </citation>
    <scope>NUCLEOTIDE SEQUENCE [LARGE SCALE GENOMIC DNA]</scope>
    <source>
        <strain evidence="7 8">DBV 063 E5</strain>
    </source>
</reference>
<keyword evidence="2" id="KW-0677">Repeat</keyword>
<keyword evidence="3" id="KW-0647">Proteasome</keyword>
<dbReference type="InterPro" id="IPR002015">
    <property type="entry name" value="Proteasome/cyclosome_rpt"/>
</dbReference>
<evidence type="ECO:0008006" key="9">
    <source>
        <dbReference type="Google" id="ProtNLM"/>
    </source>
</evidence>
<dbReference type="Proteomes" id="UP001301350">
    <property type="component" value="Unassembled WGS sequence"/>
</dbReference>
<comment type="similarity">
    <text evidence="1">Belongs to the proteasome subunit S2 family.</text>
</comment>
<feature type="compositionally biased region" description="Basic and acidic residues" evidence="4">
    <location>
        <begin position="559"/>
        <end position="573"/>
    </location>
</feature>
<dbReference type="InterPro" id="IPR016643">
    <property type="entry name" value="26S_Psome_Rpn1"/>
</dbReference>
<dbReference type="GO" id="GO:0008540">
    <property type="term" value="C:proteasome regulatory particle, base subcomplex"/>
    <property type="evidence" value="ECO:0007669"/>
    <property type="project" value="TreeGrafter"/>
</dbReference>
<feature type="region of interest" description="Disordered" evidence="4">
    <location>
        <begin position="1"/>
        <end position="51"/>
    </location>
</feature>
<dbReference type="PANTHER" id="PTHR10943:SF1">
    <property type="entry name" value="26S PROTEASOME NON-ATPASE REGULATORY SUBUNIT 2"/>
    <property type="match status" value="1"/>
</dbReference>
<comment type="caution">
    <text evidence="7">The sequence shown here is derived from an EMBL/GenBank/DDBJ whole genome shotgun (WGS) entry which is preliminary data.</text>
</comment>
<dbReference type="AlphaFoldDB" id="A0AAV9ITJ1"/>
<dbReference type="Gene3D" id="1.25.10.10">
    <property type="entry name" value="Leucine-rich Repeat Variant"/>
    <property type="match status" value="1"/>
</dbReference>
<name>A0AAV9ITJ1_CYACA</name>
<dbReference type="InterPro" id="IPR016024">
    <property type="entry name" value="ARM-type_fold"/>
</dbReference>
<dbReference type="GO" id="GO:0043161">
    <property type="term" value="P:proteasome-mediated ubiquitin-dependent protein catabolic process"/>
    <property type="evidence" value="ECO:0007669"/>
    <property type="project" value="TreeGrafter"/>
</dbReference>
<dbReference type="InterPro" id="IPR041433">
    <property type="entry name" value="RPN1_C"/>
</dbReference>
<dbReference type="Pfam" id="PF17781">
    <property type="entry name" value="RPN1_RPN2_N"/>
    <property type="match status" value="1"/>
</dbReference>
<dbReference type="InterPro" id="IPR040892">
    <property type="entry name" value="RPN1_N"/>
</dbReference>
<gene>
    <name evidence="7" type="ORF">CDCA_CDCA05G1450</name>
</gene>
<dbReference type="PANTHER" id="PTHR10943">
    <property type="entry name" value="26S PROTEASOME NON-ATPASE REGULATORY SUBUNIT"/>
    <property type="match status" value="1"/>
</dbReference>
<feature type="compositionally biased region" description="Pro residues" evidence="4">
    <location>
        <begin position="599"/>
        <end position="608"/>
    </location>
</feature>
<feature type="domain" description="26S proteasome non-ATPase regulatory subunit RPN1 C-terminal" evidence="6">
    <location>
        <begin position="880"/>
        <end position="929"/>
    </location>
</feature>
<dbReference type="Pfam" id="PF01851">
    <property type="entry name" value="PC_rep"/>
    <property type="match status" value="1"/>
</dbReference>
<organism evidence="7 8">
    <name type="scientific">Cyanidium caldarium</name>
    <name type="common">Red alga</name>
    <dbReference type="NCBI Taxonomy" id="2771"/>
    <lineage>
        <taxon>Eukaryota</taxon>
        <taxon>Rhodophyta</taxon>
        <taxon>Bangiophyceae</taxon>
        <taxon>Cyanidiales</taxon>
        <taxon>Cyanidiaceae</taxon>
        <taxon>Cyanidium</taxon>
    </lineage>
</organism>
<keyword evidence="8" id="KW-1185">Reference proteome</keyword>
<dbReference type="PIRSF" id="PIRSF015965">
    <property type="entry name" value="26S_Psome_Rpn1"/>
    <property type="match status" value="1"/>
</dbReference>
<evidence type="ECO:0000256" key="1">
    <source>
        <dbReference type="ARBA" id="ARBA00005460"/>
    </source>
</evidence>
<dbReference type="GO" id="GO:0034515">
    <property type="term" value="C:proteasome storage granule"/>
    <property type="evidence" value="ECO:0007669"/>
    <property type="project" value="TreeGrafter"/>
</dbReference>